<reference evidence="6 7" key="1">
    <citation type="submission" date="2020-07" db="EMBL/GenBank/DDBJ databases">
        <authorList>
            <person name="Feng X."/>
        </authorList>
    </citation>
    <scope>NUCLEOTIDE SEQUENCE [LARGE SCALE GENOMIC DNA]</scope>
    <source>
        <strain evidence="6 7">JCM14086</strain>
    </source>
</reference>
<sequence>MDPIYVILLLLVMAGLAIALFFVGKSSSANATDPDSEEELARWKEEAVRKQTQLEDREQRLAELEKQRERDQSRILALSENLSSMEADLENSRSRLDEYKAQREEEAVRLTKEFENLSNRILDQNSKKVTALQEEKIGLILKPVSEKLVDFQKSVLELKEQGISHQTEFKTQLENLRQTSVSMSEEARNLTRALQGQKTQGMWGEFILEKVLETSGLQKGEEYRVQESHTQDGRRLQPDVIVYLPEEKHIIIDAKVSLTAYLRVTEAATDGERKAALKDHLASLRSHIDGLSGKRYDAIEGLSSPEIVLLFIPIEPAFIEALREDSSLFDYAFSKKVVLVTPTTLLATLKTVASIWRQEKQNRNALEIARLGGELYDKFVGFTNDLDEVGQRLDQARNAHEKAVNKLVSGRGNAVRTIERMRDLGLKTKKELDSDRIDKSLESEE</sequence>
<comment type="caution">
    <text evidence="6">The sequence shown here is derived from an EMBL/GenBank/DDBJ whole genome shotgun (WGS) entry which is preliminary data.</text>
</comment>
<evidence type="ECO:0000256" key="3">
    <source>
        <dbReference type="ARBA" id="ARBA00023054"/>
    </source>
</evidence>
<dbReference type="GO" id="GO:0006310">
    <property type="term" value="P:DNA recombination"/>
    <property type="evidence" value="ECO:0007669"/>
    <property type="project" value="UniProtKB-KW"/>
</dbReference>
<evidence type="ECO:0000313" key="6">
    <source>
        <dbReference type="EMBL" id="MBC2602352.1"/>
    </source>
</evidence>
<evidence type="ECO:0000256" key="4">
    <source>
        <dbReference type="ARBA" id="ARBA00023172"/>
    </source>
</evidence>
<keyword evidence="4" id="KW-0233">DNA recombination</keyword>
<protein>
    <submittedName>
        <fullName evidence="6">DNA recombination protein RmuC</fullName>
    </submittedName>
</protein>
<feature type="coiled-coil region" evidence="5">
    <location>
        <begin position="40"/>
        <end position="120"/>
    </location>
</feature>
<dbReference type="InterPro" id="IPR003798">
    <property type="entry name" value="DNA_recombination_RmuC"/>
</dbReference>
<gene>
    <name evidence="6" type="primary">rmuC</name>
    <name evidence="6" type="ORF">H5P30_11240</name>
</gene>
<dbReference type="PANTHER" id="PTHR30563:SF0">
    <property type="entry name" value="DNA RECOMBINATION PROTEIN RMUC"/>
    <property type="match status" value="1"/>
</dbReference>
<dbReference type="AlphaFoldDB" id="A0A7X1AYK8"/>
<evidence type="ECO:0000256" key="1">
    <source>
        <dbReference type="ARBA" id="ARBA00003416"/>
    </source>
</evidence>
<dbReference type="Pfam" id="PF02646">
    <property type="entry name" value="RmuC"/>
    <property type="match status" value="1"/>
</dbReference>
<accession>A0A7X1AYK8</accession>
<proteinExistence type="inferred from homology"/>
<organism evidence="6 7">
    <name type="scientific">Puniceicoccus vermicola</name>
    <dbReference type="NCBI Taxonomy" id="388746"/>
    <lineage>
        <taxon>Bacteria</taxon>
        <taxon>Pseudomonadati</taxon>
        <taxon>Verrucomicrobiota</taxon>
        <taxon>Opitutia</taxon>
        <taxon>Puniceicoccales</taxon>
        <taxon>Puniceicoccaceae</taxon>
        <taxon>Puniceicoccus</taxon>
    </lineage>
</organism>
<comment type="similarity">
    <text evidence="2">Belongs to the RmuC family.</text>
</comment>
<name>A0A7X1AYK8_9BACT</name>
<keyword evidence="7" id="KW-1185">Reference proteome</keyword>
<evidence type="ECO:0000313" key="7">
    <source>
        <dbReference type="Proteomes" id="UP000525652"/>
    </source>
</evidence>
<comment type="function">
    <text evidence="1">Involved in DNA recombination.</text>
</comment>
<dbReference type="RefSeq" id="WP_185693041.1">
    <property type="nucleotide sequence ID" value="NZ_JACHVA010000086.1"/>
</dbReference>
<dbReference type="EMBL" id="JACHVA010000086">
    <property type="protein sequence ID" value="MBC2602352.1"/>
    <property type="molecule type" value="Genomic_DNA"/>
</dbReference>
<keyword evidence="3 5" id="KW-0175">Coiled coil</keyword>
<evidence type="ECO:0000256" key="5">
    <source>
        <dbReference type="SAM" id="Coils"/>
    </source>
</evidence>
<dbReference type="Proteomes" id="UP000525652">
    <property type="component" value="Unassembled WGS sequence"/>
</dbReference>
<dbReference type="PANTHER" id="PTHR30563">
    <property type="entry name" value="DNA RECOMBINATION PROTEIN RMUC"/>
    <property type="match status" value="1"/>
</dbReference>
<evidence type="ECO:0000256" key="2">
    <source>
        <dbReference type="ARBA" id="ARBA00009840"/>
    </source>
</evidence>